<name>A0A0J9EMA0_9FIRM</name>
<keyword evidence="6" id="KW-1133">Transmembrane helix</keyword>
<dbReference type="UniPathway" id="UPA00148">
    <property type="reaction ID" value="UER00227"/>
</dbReference>
<dbReference type="AlphaFoldDB" id="A0A0J9EMA0"/>
<evidence type="ECO:0000256" key="1">
    <source>
        <dbReference type="ARBA" id="ARBA00022573"/>
    </source>
</evidence>
<keyword evidence="3 5" id="KW-0808">Transferase</keyword>
<proteinExistence type="inferred from homology"/>
<keyword evidence="1 5" id="KW-0169">Cobalamin biosynthesis</keyword>
<evidence type="ECO:0000256" key="4">
    <source>
        <dbReference type="ARBA" id="ARBA00022691"/>
    </source>
</evidence>
<dbReference type="EC" id="2.1.1.195" evidence="5"/>
<evidence type="ECO:0000256" key="2">
    <source>
        <dbReference type="ARBA" id="ARBA00022603"/>
    </source>
</evidence>
<dbReference type="GO" id="GO:0019251">
    <property type="term" value="P:anaerobic cobalamin biosynthetic process"/>
    <property type="evidence" value="ECO:0007669"/>
    <property type="project" value="UniProtKB-UniRule"/>
</dbReference>
<dbReference type="Pfam" id="PF01888">
    <property type="entry name" value="CbiD"/>
    <property type="match status" value="1"/>
</dbReference>
<comment type="similarity">
    <text evidence="5">Belongs to the CbiD family.</text>
</comment>
<dbReference type="GO" id="GO:0043780">
    <property type="term" value="F:cobalt-precorrin-5B C1-methyltransferase activity"/>
    <property type="evidence" value="ECO:0007669"/>
    <property type="project" value="RHEA"/>
</dbReference>
<feature type="transmembrane region" description="Helical" evidence="6">
    <location>
        <begin position="15"/>
        <end position="35"/>
    </location>
</feature>
<keyword evidence="6" id="KW-0812">Transmembrane</keyword>
<dbReference type="InterPro" id="IPR036074">
    <property type="entry name" value="CbiD_sf"/>
</dbReference>
<keyword evidence="2 5" id="KW-0489">Methyltransferase</keyword>
<gene>
    <name evidence="5" type="primary">cbiD</name>
    <name evidence="7" type="ORF">HMPREF9470_04280</name>
</gene>
<dbReference type="Proteomes" id="UP000037392">
    <property type="component" value="Unassembled WGS sequence"/>
</dbReference>
<comment type="caution">
    <text evidence="7">The sequence shown here is derived from an EMBL/GenBank/DDBJ whole genome shotgun (WGS) entry which is preliminary data.</text>
</comment>
<evidence type="ECO:0000256" key="3">
    <source>
        <dbReference type="ARBA" id="ARBA00022679"/>
    </source>
</evidence>
<comment type="pathway">
    <text evidence="5">Cofactor biosynthesis; adenosylcobalamin biosynthesis; cob(II)yrinate a,c-diamide from sirohydrochlorin (anaerobic route): step 6/10.</text>
</comment>
<organism evidence="7 8">
    <name type="scientific">[Clostridium] citroniae WAL-19142</name>
    <dbReference type="NCBI Taxonomy" id="742734"/>
    <lineage>
        <taxon>Bacteria</taxon>
        <taxon>Bacillati</taxon>
        <taxon>Bacillota</taxon>
        <taxon>Clostridia</taxon>
        <taxon>Lachnospirales</taxon>
        <taxon>Lachnospiraceae</taxon>
        <taxon>Enterocloster</taxon>
    </lineage>
</organism>
<sequence>MGDSYIYKNQKKLRWGYTTGTCAAAASLAAAVMLLGGRRTEQVAITTPKGIGLDLEVEDISMGQAFVSCGVRKDAGDDPDVTDGLTVYSRITVCGERDICKSGFYEYKNDQFCLRLVGGVGVGTVTKDGLSCEVGKAAINPVPRQMIFRQVADQCMEYGFKGFLQIEISVPGAVEVAKRTFNSKLGIQGGISILGTSGMVEPMSESALLETIRLELRQKVLAGYERVIIAPGNYGEAFLEHSLGIGLDQAVKCSNFIGSTIDMAVEEGVKALFLVGHGGKLLKLAAGIMNTHSSVADGRMEILAAYGAACGAGCSLVNLILDAITVDEGLRLLETREGLREQVMERIMERITEHLKQRAAGRLDIQALVFTNERGILGMTPGASGMLARLKANQ</sequence>
<comment type="function">
    <text evidence="5">Catalyzes the methylation of C-1 in cobalt-precorrin-5B to form cobalt-precorrin-6A.</text>
</comment>
<keyword evidence="4 5" id="KW-0949">S-adenosyl-L-methionine</keyword>
<protein>
    <recommendedName>
        <fullName evidence="5">Cobalt-precorrin-5B C(1)-methyltransferase</fullName>
        <ecNumber evidence="5">2.1.1.195</ecNumber>
    </recommendedName>
    <alternativeName>
        <fullName evidence="5">Cobalt-precorrin-6A synthase</fullName>
    </alternativeName>
</protein>
<dbReference type="PATRIC" id="fig|742734.4.peg.4586"/>
<dbReference type="GeneID" id="93161354"/>
<dbReference type="EMBL" id="ADLK01000029">
    <property type="protein sequence ID" value="KMW16780.1"/>
    <property type="molecule type" value="Genomic_DNA"/>
</dbReference>
<dbReference type="SUPFAM" id="SSF111342">
    <property type="entry name" value="CbiD-like"/>
    <property type="match status" value="1"/>
</dbReference>
<dbReference type="NCBIfam" id="TIGR00312">
    <property type="entry name" value="cbiD"/>
    <property type="match status" value="1"/>
</dbReference>
<evidence type="ECO:0000256" key="5">
    <source>
        <dbReference type="HAMAP-Rule" id="MF_00787"/>
    </source>
</evidence>
<dbReference type="RefSeq" id="WP_048930666.1">
    <property type="nucleotide sequence ID" value="NZ_KQ235881.1"/>
</dbReference>
<dbReference type="HAMAP" id="MF_00787">
    <property type="entry name" value="CbiD"/>
    <property type="match status" value="1"/>
</dbReference>
<dbReference type="PANTHER" id="PTHR35863:SF1">
    <property type="entry name" value="COBALT-PRECORRIN-5B C(1)-METHYLTRANSFERASE"/>
    <property type="match status" value="1"/>
</dbReference>
<dbReference type="PIRSF" id="PIRSF026782">
    <property type="entry name" value="CbiD"/>
    <property type="match status" value="1"/>
</dbReference>
<dbReference type="InterPro" id="IPR002748">
    <property type="entry name" value="CbiD"/>
</dbReference>
<dbReference type="GO" id="GO:0032259">
    <property type="term" value="P:methylation"/>
    <property type="evidence" value="ECO:0007669"/>
    <property type="project" value="UniProtKB-KW"/>
</dbReference>
<dbReference type="Gene3D" id="3.30.2110.10">
    <property type="entry name" value="CbiD-like"/>
    <property type="match status" value="1"/>
</dbReference>
<dbReference type="OrthoDB" id="6439987at2"/>
<evidence type="ECO:0000313" key="8">
    <source>
        <dbReference type="Proteomes" id="UP000037392"/>
    </source>
</evidence>
<reference evidence="7 8" key="1">
    <citation type="submission" date="2011-04" db="EMBL/GenBank/DDBJ databases">
        <title>The Genome Sequence of Clostridium citroniae WAL-19142.</title>
        <authorList>
            <consortium name="The Broad Institute Genome Sequencing Platform"/>
            <person name="Earl A."/>
            <person name="Ward D."/>
            <person name="Feldgarden M."/>
            <person name="Gevers D."/>
            <person name="Warren Y.A."/>
            <person name="Tyrrell K.L."/>
            <person name="Citron D.M."/>
            <person name="Goldstein E.J."/>
            <person name="Daigneault M."/>
            <person name="Allen-Vercoe E."/>
            <person name="Young S.K."/>
            <person name="Zeng Q."/>
            <person name="Gargeya S."/>
            <person name="Fitzgerald M."/>
            <person name="Haas B."/>
            <person name="Abouelleil A."/>
            <person name="Alvarado L."/>
            <person name="Arachchi H.M."/>
            <person name="Berlin A."/>
            <person name="Brown A."/>
            <person name="Chapman S.B."/>
            <person name="Chen Z."/>
            <person name="Dunbar C."/>
            <person name="Freedman E."/>
            <person name="Gearin G."/>
            <person name="Gellesch M."/>
            <person name="Goldberg J."/>
            <person name="Griggs A."/>
            <person name="Gujja S."/>
            <person name="Heilman E.R."/>
            <person name="Heiman D."/>
            <person name="Howarth C."/>
            <person name="Larson L."/>
            <person name="Lui A."/>
            <person name="MacDonald P.J."/>
            <person name="Mehta T."/>
            <person name="Montmayeur A."/>
            <person name="Murphy C."/>
            <person name="Neiman D."/>
            <person name="Pearson M."/>
            <person name="Priest M."/>
            <person name="Roberts A."/>
            <person name="Saif S."/>
            <person name="Shea T."/>
            <person name="Shenoy N."/>
            <person name="Sisk P."/>
            <person name="Stolte C."/>
            <person name="Sykes S."/>
            <person name="White J."/>
            <person name="Yandava C."/>
            <person name="Wortman J."/>
            <person name="Nusbaum C."/>
            <person name="Birren B."/>
        </authorList>
    </citation>
    <scope>NUCLEOTIDE SEQUENCE [LARGE SCALE GENOMIC DNA]</scope>
    <source>
        <strain evidence="7 8">WAL-19142</strain>
    </source>
</reference>
<dbReference type="PANTHER" id="PTHR35863">
    <property type="entry name" value="COBALT-PRECORRIN-5B C(1)-METHYLTRANSFERASE"/>
    <property type="match status" value="1"/>
</dbReference>
<evidence type="ECO:0000256" key="6">
    <source>
        <dbReference type="SAM" id="Phobius"/>
    </source>
</evidence>
<evidence type="ECO:0000313" key="7">
    <source>
        <dbReference type="EMBL" id="KMW16780.1"/>
    </source>
</evidence>
<keyword evidence="6" id="KW-0472">Membrane</keyword>
<accession>A0A0J9EMA0</accession>
<comment type="catalytic activity">
    <reaction evidence="5">
        <text>Co-precorrin-5B + S-adenosyl-L-methionine = Co-precorrin-6A + S-adenosyl-L-homocysteine</text>
        <dbReference type="Rhea" id="RHEA:26285"/>
        <dbReference type="ChEBI" id="CHEBI:57856"/>
        <dbReference type="ChEBI" id="CHEBI:59789"/>
        <dbReference type="ChEBI" id="CHEBI:60063"/>
        <dbReference type="ChEBI" id="CHEBI:60064"/>
        <dbReference type="EC" id="2.1.1.195"/>
    </reaction>
</comment>